<dbReference type="RefSeq" id="WP_189002768.1">
    <property type="nucleotide sequence ID" value="NZ_BMOD01000007.1"/>
</dbReference>
<accession>A0ABQ2CZE5</accession>
<dbReference type="Proteomes" id="UP000632222">
    <property type="component" value="Unassembled WGS sequence"/>
</dbReference>
<dbReference type="InterPro" id="IPR050721">
    <property type="entry name" value="Trk_Ktr_HKT_K-transport"/>
</dbReference>
<dbReference type="PANTHER" id="PTHR43833:SF7">
    <property type="entry name" value="KTR SYSTEM POTASSIUM UPTAKE PROTEIN C"/>
    <property type="match status" value="1"/>
</dbReference>
<dbReference type="PANTHER" id="PTHR43833">
    <property type="entry name" value="POTASSIUM CHANNEL PROTEIN 2-RELATED-RELATED"/>
    <property type="match status" value="1"/>
</dbReference>
<evidence type="ECO:0000313" key="4">
    <source>
        <dbReference type="Proteomes" id="UP000632222"/>
    </source>
</evidence>
<dbReference type="InterPro" id="IPR006037">
    <property type="entry name" value="RCK_C"/>
</dbReference>
<evidence type="ECO:0000259" key="2">
    <source>
        <dbReference type="PROSITE" id="PS51202"/>
    </source>
</evidence>
<dbReference type="Gene3D" id="3.40.50.720">
    <property type="entry name" value="NAD(P)-binding Rossmann-like Domain"/>
    <property type="match status" value="1"/>
</dbReference>
<dbReference type="InterPro" id="IPR036291">
    <property type="entry name" value="NAD(P)-bd_dom_sf"/>
</dbReference>
<protein>
    <submittedName>
        <fullName evidence="3">Potassium transporter Trk</fullName>
    </submittedName>
</protein>
<evidence type="ECO:0000313" key="3">
    <source>
        <dbReference type="EMBL" id="GGJ35714.1"/>
    </source>
</evidence>
<dbReference type="PROSITE" id="PS51202">
    <property type="entry name" value="RCK_C"/>
    <property type="match status" value="1"/>
</dbReference>
<dbReference type="Pfam" id="PF02080">
    <property type="entry name" value="TrkA_C"/>
    <property type="match status" value="1"/>
</dbReference>
<dbReference type="InterPro" id="IPR036721">
    <property type="entry name" value="RCK_C_sf"/>
</dbReference>
<dbReference type="SUPFAM" id="SSF51735">
    <property type="entry name" value="NAD(P)-binding Rossmann-fold domains"/>
    <property type="match status" value="1"/>
</dbReference>
<dbReference type="EMBL" id="BMOD01000007">
    <property type="protein sequence ID" value="GGJ35714.1"/>
    <property type="molecule type" value="Genomic_DNA"/>
</dbReference>
<dbReference type="InterPro" id="IPR003148">
    <property type="entry name" value="RCK_N"/>
</dbReference>
<dbReference type="Gene3D" id="3.30.70.1450">
    <property type="entry name" value="Regulator of K+ conductance, C-terminal domain"/>
    <property type="match status" value="1"/>
</dbReference>
<organism evidence="3 4">
    <name type="scientific">Deinococcus roseus</name>
    <dbReference type="NCBI Taxonomy" id="392414"/>
    <lineage>
        <taxon>Bacteria</taxon>
        <taxon>Thermotogati</taxon>
        <taxon>Deinococcota</taxon>
        <taxon>Deinococci</taxon>
        <taxon>Deinococcales</taxon>
        <taxon>Deinococcaceae</taxon>
        <taxon>Deinococcus</taxon>
    </lineage>
</organism>
<comment type="caution">
    <text evidence="3">The sequence shown here is derived from an EMBL/GenBank/DDBJ whole genome shotgun (WGS) entry which is preliminary data.</text>
</comment>
<dbReference type="Pfam" id="PF02254">
    <property type="entry name" value="TrkA_N"/>
    <property type="match status" value="1"/>
</dbReference>
<keyword evidence="4" id="KW-1185">Reference proteome</keyword>
<dbReference type="PROSITE" id="PS51201">
    <property type="entry name" value="RCK_N"/>
    <property type="match status" value="1"/>
</dbReference>
<feature type="domain" description="RCK N-terminal" evidence="1">
    <location>
        <begin position="3"/>
        <end position="119"/>
    </location>
</feature>
<dbReference type="SUPFAM" id="SSF116726">
    <property type="entry name" value="TrkA C-terminal domain-like"/>
    <property type="match status" value="1"/>
</dbReference>
<gene>
    <name evidence="3" type="ORF">GCM10008938_22290</name>
</gene>
<sequence>MKRQQYLVIGLGRFGTAVATTLYQLGHEVVAIDEQEENVQRIMNQVTHVAMVDATDERALAAIGIQDFDVVVVAIGADVKANILTTVAAKSAGARYVVCKAIDDMTRRVLEKVGADMVVRPEHDMGVRLARKLVRPHSFDDIDLGNDYAIVEVHATQRIEGSLRDLNLTNRFGVQVIALKKGSQVRITPKADDRVAEHDTLVVVGTIESVEKLLNYAENT</sequence>
<name>A0ABQ2CZE5_9DEIO</name>
<feature type="domain" description="RCK C-terminal" evidence="2">
    <location>
        <begin position="136"/>
        <end position="219"/>
    </location>
</feature>
<proteinExistence type="predicted"/>
<evidence type="ECO:0000259" key="1">
    <source>
        <dbReference type="PROSITE" id="PS51201"/>
    </source>
</evidence>
<reference evidence="4" key="1">
    <citation type="journal article" date="2019" name="Int. J. Syst. Evol. Microbiol.">
        <title>The Global Catalogue of Microorganisms (GCM) 10K type strain sequencing project: providing services to taxonomists for standard genome sequencing and annotation.</title>
        <authorList>
            <consortium name="The Broad Institute Genomics Platform"/>
            <consortium name="The Broad Institute Genome Sequencing Center for Infectious Disease"/>
            <person name="Wu L."/>
            <person name="Ma J."/>
        </authorList>
    </citation>
    <scope>NUCLEOTIDE SEQUENCE [LARGE SCALE GENOMIC DNA]</scope>
    <source>
        <strain evidence="4">JCM 14370</strain>
    </source>
</reference>